<dbReference type="PANTHER" id="PTHR44858:SF1">
    <property type="entry name" value="UDP-N-ACETYLGLUCOSAMINE--PEPTIDE N-ACETYLGLUCOSAMINYLTRANSFERASE SPINDLY-RELATED"/>
    <property type="match status" value="1"/>
</dbReference>
<dbReference type="SUPFAM" id="SSF48452">
    <property type="entry name" value="TPR-like"/>
    <property type="match status" value="1"/>
</dbReference>
<comment type="caution">
    <text evidence="4">The sequence shown here is derived from an EMBL/GenBank/DDBJ whole genome shotgun (WGS) entry which is preliminary data.</text>
</comment>
<keyword evidence="5" id="KW-1185">Reference proteome</keyword>
<dbReference type="EMBL" id="CAXAMN010015780">
    <property type="protein sequence ID" value="CAK9046575.1"/>
    <property type="molecule type" value="Genomic_DNA"/>
</dbReference>
<evidence type="ECO:0008006" key="6">
    <source>
        <dbReference type="Google" id="ProtNLM"/>
    </source>
</evidence>
<dbReference type="PANTHER" id="PTHR44858">
    <property type="entry name" value="TETRATRICOPEPTIDE REPEAT PROTEIN 6"/>
    <property type="match status" value="1"/>
</dbReference>
<name>A0ABP0M505_9DINO</name>
<dbReference type="InterPro" id="IPR011990">
    <property type="entry name" value="TPR-like_helical_dom_sf"/>
</dbReference>
<evidence type="ECO:0000256" key="3">
    <source>
        <dbReference type="PROSITE-ProRule" id="PRU00339"/>
    </source>
</evidence>
<evidence type="ECO:0000313" key="5">
    <source>
        <dbReference type="Proteomes" id="UP001642484"/>
    </source>
</evidence>
<dbReference type="Gene3D" id="1.25.40.10">
    <property type="entry name" value="Tetratricopeptide repeat domain"/>
    <property type="match status" value="1"/>
</dbReference>
<dbReference type="PROSITE" id="PS50005">
    <property type="entry name" value="TPR"/>
    <property type="match status" value="1"/>
</dbReference>
<keyword evidence="1" id="KW-0677">Repeat</keyword>
<protein>
    <recommendedName>
        <fullName evidence="6">Tetratricopeptide repeat protein</fullName>
    </recommendedName>
</protein>
<dbReference type="Proteomes" id="UP001642484">
    <property type="component" value="Unassembled WGS sequence"/>
</dbReference>
<evidence type="ECO:0000256" key="2">
    <source>
        <dbReference type="ARBA" id="ARBA00022803"/>
    </source>
</evidence>
<sequence>MSLGVRLMDEGELEQAVDVFTRVIARAPSFAEAWHKRSIAHFAQQKYREAVEDCEEALALRPLHYWCLTGMGTCHYELGEKQKAKDCWKAALQVCPSMPGAPGKLRRNGGEVNEKMDLQLGPRMDWLISSFQDGDPQLQPAGSSHWDVHRIRMDQEKFPNVWAYFFRLSLRPGVRRHVKSVARFYLLKGSDGKVFPFTRPTIGSAGFSLKPGEEYKFCWCLVVGREIQRVLAGQLFEADGAELEEAESFHREELPMLFPTGAPEIELADAEALGPGDGYAFTGHLDLFNIAGF</sequence>
<dbReference type="Pfam" id="PF13432">
    <property type="entry name" value="TPR_16"/>
    <property type="match status" value="1"/>
</dbReference>
<dbReference type="InterPro" id="IPR019734">
    <property type="entry name" value="TPR_rpt"/>
</dbReference>
<dbReference type="InterPro" id="IPR050498">
    <property type="entry name" value="Ycf3"/>
</dbReference>
<evidence type="ECO:0000313" key="4">
    <source>
        <dbReference type="EMBL" id="CAK9046575.1"/>
    </source>
</evidence>
<feature type="repeat" description="TPR" evidence="3">
    <location>
        <begin position="31"/>
        <end position="64"/>
    </location>
</feature>
<dbReference type="SMART" id="SM00028">
    <property type="entry name" value="TPR"/>
    <property type="match status" value="2"/>
</dbReference>
<proteinExistence type="predicted"/>
<reference evidence="4 5" key="1">
    <citation type="submission" date="2024-02" db="EMBL/GenBank/DDBJ databases">
        <authorList>
            <person name="Chen Y."/>
            <person name="Shah S."/>
            <person name="Dougan E. K."/>
            <person name="Thang M."/>
            <person name="Chan C."/>
        </authorList>
    </citation>
    <scope>NUCLEOTIDE SEQUENCE [LARGE SCALE GENOMIC DNA]</scope>
</reference>
<accession>A0ABP0M505</accession>
<keyword evidence="2 3" id="KW-0802">TPR repeat</keyword>
<gene>
    <name evidence="4" type="ORF">CCMP2556_LOCUS24188</name>
</gene>
<organism evidence="4 5">
    <name type="scientific">Durusdinium trenchii</name>
    <dbReference type="NCBI Taxonomy" id="1381693"/>
    <lineage>
        <taxon>Eukaryota</taxon>
        <taxon>Sar</taxon>
        <taxon>Alveolata</taxon>
        <taxon>Dinophyceae</taxon>
        <taxon>Suessiales</taxon>
        <taxon>Symbiodiniaceae</taxon>
        <taxon>Durusdinium</taxon>
    </lineage>
</organism>
<evidence type="ECO:0000256" key="1">
    <source>
        <dbReference type="ARBA" id="ARBA00022737"/>
    </source>
</evidence>